<gene>
    <name evidence="2" type="ORF">I5M19_04280</name>
</gene>
<keyword evidence="3" id="KW-1185">Reference proteome</keyword>
<dbReference type="CDD" id="cd00077">
    <property type="entry name" value="HDc"/>
    <property type="match status" value="1"/>
</dbReference>
<dbReference type="AlphaFoldDB" id="A0A934PSA8"/>
<accession>A0A934PSA8</accession>
<dbReference type="SUPFAM" id="SSF109604">
    <property type="entry name" value="HD-domain/PDEase-like"/>
    <property type="match status" value="1"/>
</dbReference>
<reference evidence="2" key="1">
    <citation type="submission" date="2020-12" db="EMBL/GenBank/DDBJ databases">
        <title>Bacterial novel species Mucilaginibacter sp. SD-g isolated from soil.</title>
        <authorList>
            <person name="Jung H.-Y."/>
        </authorList>
    </citation>
    <scope>NUCLEOTIDE SEQUENCE</scope>
    <source>
        <strain evidence="2">SD-g</strain>
    </source>
</reference>
<dbReference type="InterPro" id="IPR003607">
    <property type="entry name" value="HD/PDEase_dom"/>
</dbReference>
<dbReference type="SMART" id="SM00471">
    <property type="entry name" value="HDc"/>
    <property type="match status" value="1"/>
</dbReference>
<proteinExistence type="predicted"/>
<dbReference type="Pfam" id="PF01966">
    <property type="entry name" value="HD"/>
    <property type="match status" value="1"/>
</dbReference>
<organism evidence="2 3">
    <name type="scientific">Mucilaginibacter segetis</name>
    <dbReference type="NCBI Taxonomy" id="2793071"/>
    <lineage>
        <taxon>Bacteria</taxon>
        <taxon>Pseudomonadati</taxon>
        <taxon>Bacteroidota</taxon>
        <taxon>Sphingobacteriia</taxon>
        <taxon>Sphingobacteriales</taxon>
        <taxon>Sphingobacteriaceae</taxon>
        <taxon>Mucilaginibacter</taxon>
    </lineage>
</organism>
<evidence type="ECO:0000313" key="3">
    <source>
        <dbReference type="Proteomes" id="UP000613193"/>
    </source>
</evidence>
<feature type="domain" description="HD/PDEase" evidence="1">
    <location>
        <begin position="25"/>
        <end position="116"/>
    </location>
</feature>
<name>A0A934PSA8_9SPHI</name>
<dbReference type="Proteomes" id="UP000613193">
    <property type="component" value="Unassembled WGS sequence"/>
</dbReference>
<protein>
    <submittedName>
        <fullName evidence="2">HD domain-containing protein</fullName>
    </submittedName>
</protein>
<dbReference type="Gene3D" id="1.10.3210.10">
    <property type="entry name" value="Hypothetical protein af1432"/>
    <property type="match status" value="1"/>
</dbReference>
<dbReference type="InterPro" id="IPR006674">
    <property type="entry name" value="HD_domain"/>
</dbReference>
<dbReference type="EMBL" id="JAEHFW010000001">
    <property type="protein sequence ID" value="MBK0378510.1"/>
    <property type="molecule type" value="Genomic_DNA"/>
</dbReference>
<evidence type="ECO:0000259" key="1">
    <source>
        <dbReference type="SMART" id="SM00471"/>
    </source>
</evidence>
<comment type="caution">
    <text evidence="2">The sequence shown here is derived from an EMBL/GenBank/DDBJ whole genome shotgun (WGS) entry which is preliminary data.</text>
</comment>
<evidence type="ECO:0000313" key="2">
    <source>
        <dbReference type="EMBL" id="MBK0378510.1"/>
    </source>
</evidence>
<sequence>MKHPFLVQNVFRQVSILLSGLPVTMTFHNLKHTYDVFLAATEMAVAGGNNSEDIQILQLATLFHDTGYLFEYTGHEEKSKLIAANFLLREDCPEALIDGVVDAIDATKVPQQPQNDIQRIICDADLFHLAHPDYPNFANCLRNEWAVHLKKEFTDDEWRINNLKFMQQHHYFTEYGIHTLNTLKLQNLPNLFVHQND</sequence>